<accession>A0A0G1AAH5</accession>
<dbReference type="EMBL" id="LCBY01000019">
    <property type="protein sequence ID" value="KKS22293.1"/>
    <property type="molecule type" value="Genomic_DNA"/>
</dbReference>
<evidence type="ECO:0000313" key="2">
    <source>
        <dbReference type="Proteomes" id="UP000034371"/>
    </source>
</evidence>
<evidence type="ECO:0000313" key="1">
    <source>
        <dbReference type="EMBL" id="KKS22293.1"/>
    </source>
</evidence>
<gene>
    <name evidence="1" type="ORF">UU78_C0019G0001</name>
</gene>
<proteinExistence type="predicted"/>
<protein>
    <submittedName>
        <fullName evidence="1">Uncharacterized protein</fullName>
    </submittedName>
</protein>
<organism evidence="1 2">
    <name type="scientific">Candidatus Roizmanbacteria bacterium GW2011_GWC2_41_7</name>
    <dbReference type="NCBI Taxonomy" id="1618487"/>
    <lineage>
        <taxon>Bacteria</taxon>
        <taxon>Candidatus Roizmaniibacteriota</taxon>
    </lineage>
</organism>
<comment type="caution">
    <text evidence="1">The sequence shown here is derived from an EMBL/GenBank/DDBJ whole genome shotgun (WGS) entry which is preliminary data.</text>
</comment>
<dbReference type="AlphaFoldDB" id="A0A0G1AAH5"/>
<sequence length="56" mass="6417">MKLIVITQKVDINDGNLGFFHRWLEKLAEKTTELRVVCLSAGEYHLPQNVKVYSLG</sequence>
<reference evidence="1 2" key="1">
    <citation type="journal article" date="2015" name="Nature">
        <title>rRNA introns, odd ribosomes, and small enigmatic genomes across a large radiation of phyla.</title>
        <authorList>
            <person name="Brown C.T."/>
            <person name="Hug L.A."/>
            <person name="Thomas B.C."/>
            <person name="Sharon I."/>
            <person name="Castelle C.J."/>
            <person name="Singh A."/>
            <person name="Wilkins M.J."/>
            <person name="Williams K.H."/>
            <person name="Banfield J.F."/>
        </authorList>
    </citation>
    <scope>NUCLEOTIDE SEQUENCE [LARGE SCALE GENOMIC DNA]</scope>
</reference>
<name>A0A0G1AAH5_9BACT</name>
<dbReference type="Proteomes" id="UP000034371">
    <property type="component" value="Unassembled WGS sequence"/>
</dbReference>
<feature type="non-terminal residue" evidence="1">
    <location>
        <position position="56"/>
    </location>
</feature>